<evidence type="ECO:0000259" key="1">
    <source>
        <dbReference type="Pfam" id="PF03446"/>
    </source>
</evidence>
<dbReference type="InterPro" id="IPR036291">
    <property type="entry name" value="NAD(P)-bd_dom_sf"/>
</dbReference>
<dbReference type="Pfam" id="PF03446">
    <property type="entry name" value="NAD_binding_2"/>
    <property type="match status" value="1"/>
</dbReference>
<comment type="caution">
    <text evidence="2">The sequence shown here is derived from an EMBL/GenBank/DDBJ whole genome shotgun (WGS) entry which is preliminary data.</text>
</comment>
<dbReference type="OrthoDB" id="9812907at2"/>
<proteinExistence type="predicted"/>
<dbReference type="SUPFAM" id="SSF51735">
    <property type="entry name" value="NAD(P)-binding Rossmann-fold domains"/>
    <property type="match status" value="1"/>
</dbReference>
<organism evidence="2 3">
    <name type="scientific">Thioclava indica</name>
    <dbReference type="NCBI Taxonomy" id="1353528"/>
    <lineage>
        <taxon>Bacteria</taxon>
        <taxon>Pseudomonadati</taxon>
        <taxon>Pseudomonadota</taxon>
        <taxon>Alphaproteobacteria</taxon>
        <taxon>Rhodobacterales</taxon>
        <taxon>Paracoccaceae</taxon>
        <taxon>Thioclava</taxon>
    </lineage>
</organism>
<dbReference type="EMBL" id="AUNB01000019">
    <property type="protein sequence ID" value="KEO60325.1"/>
    <property type="molecule type" value="Genomic_DNA"/>
</dbReference>
<dbReference type="RefSeq" id="WP_051697117.1">
    <property type="nucleotide sequence ID" value="NZ_AUNB01000019.1"/>
</dbReference>
<keyword evidence="3" id="KW-1185">Reference proteome</keyword>
<dbReference type="InterPro" id="IPR006115">
    <property type="entry name" value="6PGDH_NADP-bd"/>
</dbReference>
<name>A0A074JWP9_9RHOB</name>
<dbReference type="AlphaFoldDB" id="A0A074JWP9"/>
<sequence length="77" mass="7810">MRIGFIGLGNVGGKLAGRLLRNGVDLSVHHLNAAHVARFVALGAKSSSTPLTIIRPCDAVIPTGRAAPAAKPAMAGE</sequence>
<evidence type="ECO:0000313" key="3">
    <source>
        <dbReference type="Proteomes" id="UP000027471"/>
    </source>
</evidence>
<dbReference type="Gene3D" id="3.40.50.720">
    <property type="entry name" value="NAD(P)-binding Rossmann-like Domain"/>
    <property type="match status" value="1"/>
</dbReference>
<feature type="domain" description="6-phosphogluconate dehydrogenase NADP-binding" evidence="1">
    <location>
        <begin position="2"/>
        <end position="63"/>
    </location>
</feature>
<accession>A0A074JWP9</accession>
<dbReference type="eggNOG" id="COG2084">
    <property type="taxonomic scope" value="Bacteria"/>
</dbReference>
<gene>
    <name evidence="2" type="ORF">DT23_13385</name>
</gene>
<dbReference type="STRING" id="1353528.DT23_13385"/>
<evidence type="ECO:0000313" key="2">
    <source>
        <dbReference type="EMBL" id="KEO60325.1"/>
    </source>
</evidence>
<dbReference type="Proteomes" id="UP000027471">
    <property type="component" value="Unassembled WGS sequence"/>
</dbReference>
<dbReference type="GO" id="GO:0050661">
    <property type="term" value="F:NADP binding"/>
    <property type="evidence" value="ECO:0007669"/>
    <property type="project" value="InterPro"/>
</dbReference>
<reference evidence="2 3" key="1">
    <citation type="journal article" date="2015" name="Antonie Van Leeuwenhoek">
        <title>Thioclava indica sp. nov., isolated from surface seawater of the Indian Ocean.</title>
        <authorList>
            <person name="Liu Y."/>
            <person name="Lai Q."/>
            <person name="Du J."/>
            <person name="Xu H."/>
            <person name="Jiang L."/>
            <person name="Shao Z."/>
        </authorList>
    </citation>
    <scope>NUCLEOTIDE SEQUENCE [LARGE SCALE GENOMIC DNA]</scope>
    <source>
        <strain evidence="2 3">DT23-4</strain>
    </source>
</reference>
<protein>
    <recommendedName>
        <fullName evidence="1">6-phosphogluconate dehydrogenase NADP-binding domain-containing protein</fullName>
    </recommendedName>
</protein>